<feature type="compositionally biased region" description="Low complexity" evidence="1">
    <location>
        <begin position="372"/>
        <end position="381"/>
    </location>
</feature>
<dbReference type="OrthoDB" id="3606263at2"/>
<accession>A0A1E3S3B0</accession>
<proteinExistence type="predicted"/>
<feature type="region of interest" description="Disordered" evidence="1">
    <location>
        <begin position="365"/>
        <end position="426"/>
    </location>
</feature>
<evidence type="ECO:0000256" key="1">
    <source>
        <dbReference type="SAM" id="MobiDB-lite"/>
    </source>
</evidence>
<keyword evidence="2" id="KW-0472">Membrane</keyword>
<keyword evidence="2" id="KW-0812">Transmembrane</keyword>
<dbReference type="PANTHER" id="PTHR33371">
    <property type="entry name" value="INTERMEMBRANE PHOSPHOLIPID TRANSPORT SYSTEM BINDING PROTEIN MLAD-RELATED"/>
    <property type="match status" value="1"/>
</dbReference>
<dbReference type="PANTHER" id="PTHR33371:SF16">
    <property type="entry name" value="MCE-FAMILY PROTEIN MCE3F"/>
    <property type="match status" value="1"/>
</dbReference>
<evidence type="ECO:0000313" key="4">
    <source>
        <dbReference type="EMBL" id="ODQ96554.1"/>
    </source>
</evidence>
<evidence type="ECO:0000259" key="3">
    <source>
        <dbReference type="Pfam" id="PF02470"/>
    </source>
</evidence>
<dbReference type="RefSeq" id="WP_069403300.1">
    <property type="nucleotide sequence ID" value="NZ_MIGZ01000002.1"/>
</dbReference>
<dbReference type="Proteomes" id="UP000094243">
    <property type="component" value="Unassembled WGS sequence"/>
</dbReference>
<evidence type="ECO:0000313" key="5">
    <source>
        <dbReference type="Proteomes" id="UP000094243"/>
    </source>
</evidence>
<feature type="domain" description="Mce/MlaD" evidence="3">
    <location>
        <begin position="52"/>
        <end position="126"/>
    </location>
</feature>
<dbReference type="EMBL" id="MIGZ01000002">
    <property type="protein sequence ID" value="ODQ96554.1"/>
    <property type="molecule type" value="Genomic_DNA"/>
</dbReference>
<dbReference type="Pfam" id="PF02470">
    <property type="entry name" value="MlaD"/>
    <property type="match status" value="1"/>
</dbReference>
<reference evidence="5" key="1">
    <citation type="submission" date="2016-09" db="EMBL/GenBank/DDBJ databases">
        <authorList>
            <person name="Greninger A.L."/>
            <person name="Jerome K.R."/>
            <person name="Mcnair B."/>
            <person name="Wallis C."/>
            <person name="Fang F."/>
        </authorList>
    </citation>
    <scope>NUCLEOTIDE SEQUENCE [LARGE SCALE GENOMIC DNA]</scope>
    <source>
        <strain evidence="5">M7</strain>
    </source>
</reference>
<gene>
    <name evidence="4" type="ORF">BHQ17_00690</name>
</gene>
<protein>
    <submittedName>
        <fullName evidence="4">Mammalian cell entry protein</fullName>
    </submittedName>
</protein>
<organism evidence="4 5">
    <name type="scientific">Mycolicibacterium holsaticum</name>
    <dbReference type="NCBI Taxonomy" id="152142"/>
    <lineage>
        <taxon>Bacteria</taxon>
        <taxon>Bacillati</taxon>
        <taxon>Actinomycetota</taxon>
        <taxon>Actinomycetes</taxon>
        <taxon>Mycobacteriales</taxon>
        <taxon>Mycobacteriaceae</taxon>
        <taxon>Mycolicibacterium</taxon>
    </lineage>
</organism>
<name>A0A1E3S3B0_9MYCO</name>
<keyword evidence="2" id="KW-1133">Transmembrane helix</keyword>
<comment type="caution">
    <text evidence="4">The sequence shown here is derived from an EMBL/GenBank/DDBJ whole genome shotgun (WGS) entry which is preliminary data.</text>
</comment>
<keyword evidence="5" id="KW-1185">Reference proteome</keyword>
<dbReference type="GO" id="GO:0005576">
    <property type="term" value="C:extracellular region"/>
    <property type="evidence" value="ECO:0007669"/>
    <property type="project" value="TreeGrafter"/>
</dbReference>
<dbReference type="AlphaFoldDB" id="A0A1E3S3B0"/>
<dbReference type="InterPro" id="IPR003399">
    <property type="entry name" value="Mce/MlaD"/>
</dbReference>
<evidence type="ECO:0000256" key="2">
    <source>
        <dbReference type="SAM" id="Phobius"/>
    </source>
</evidence>
<dbReference type="InterPro" id="IPR052336">
    <property type="entry name" value="MlaD_Phospholipid_Transporter"/>
</dbReference>
<sequence>MTDRALEAWLSTLETVRRNRFALSGWSLAVIFVVSVAYLTFGALRINPARSTIEVRVPLTESGGLLPQQDVTVRGVPVGRVKSVVLADGGVTAVASIDARTNIPVDSTVRVSGLSAAGEQYLDFRPATDRGPYLTDGSVVDPDRTSVPVTLAQALANANGALAQVDPEKLAVIRRELGVSVKGPEKLADILDGGTFLISALDGVLPETVSLLSTSRVVFNTMVDVDPGLAATGQSLGSLFAGMARMDSGFRTLVARAPDNLEGIDNLFADNSETMVRLLGNLATVAELSYVRVPALNALFPDPAVRGSVLENLLTVFHDGAVWGIGDMYPRYACDYQVPRQPPSAADYPEPRRYTYCNDPDPSVLIRGARNAPRPAGDDTAGPPPGADLNATTDPTPRGRWTIPTPYGGPPLPMAVPGENADRPGS</sequence>
<feature type="transmembrane region" description="Helical" evidence="2">
    <location>
        <begin position="21"/>
        <end position="41"/>
    </location>
</feature>